<evidence type="ECO:0000256" key="2">
    <source>
        <dbReference type="ARBA" id="ARBA00006411"/>
    </source>
</evidence>
<dbReference type="EMBL" id="BAAAUX010000011">
    <property type="protein sequence ID" value="GAA2786768.1"/>
    <property type="molecule type" value="Genomic_DNA"/>
</dbReference>
<comment type="caution">
    <text evidence="5">The sequence shown here is derived from an EMBL/GenBank/DDBJ whole genome shotgun (WGS) entry which is preliminary data.</text>
</comment>
<accession>A0ABN3VAM3</accession>
<dbReference type="InterPro" id="IPR025734">
    <property type="entry name" value="EspG"/>
</dbReference>
<sequence length="255" mass="27239">MTMTTGPDFVLSTAEFDLVHDVLGLPRPPFPLEVPSRGATMAERSELAAEAMRGLADRGLAVRDQLVSRLEDLLRLVFDHDVSVDAMGHLDGPLRALAAASRGLGVLAEIVGDEVRLSEIRPTSLALSIVGVLPPNDPGPVRSMSMPFEPLARAVEAEADEDDPFGGDLDEHTALTRAGLPSQDAATLIELVHNRRAGGQFGVTRGSTRASTLVTWFDTGQGRYLMTSENSWLSITPADNQRIGHRLAAVVSTVA</sequence>
<evidence type="ECO:0000256" key="3">
    <source>
        <dbReference type="ARBA" id="ARBA00022490"/>
    </source>
</evidence>
<comment type="subcellular location">
    <subcellularLocation>
        <location evidence="1">Cytoplasm</location>
    </subcellularLocation>
</comment>
<name>A0ABN3VAM3_9PSEU</name>
<keyword evidence="6" id="KW-1185">Reference proteome</keyword>
<protein>
    <submittedName>
        <fullName evidence="5">ESX secretion-associated protein EspG</fullName>
    </submittedName>
</protein>
<reference evidence="5 6" key="1">
    <citation type="journal article" date="2019" name="Int. J. Syst. Evol. Microbiol.">
        <title>The Global Catalogue of Microorganisms (GCM) 10K type strain sequencing project: providing services to taxonomists for standard genome sequencing and annotation.</title>
        <authorList>
            <consortium name="The Broad Institute Genomics Platform"/>
            <consortium name="The Broad Institute Genome Sequencing Center for Infectious Disease"/>
            <person name="Wu L."/>
            <person name="Ma J."/>
        </authorList>
    </citation>
    <scope>NUCLEOTIDE SEQUENCE [LARGE SCALE GENOMIC DNA]</scope>
    <source>
        <strain evidence="5 6">JCM 9383</strain>
    </source>
</reference>
<dbReference type="RefSeq" id="WP_344679413.1">
    <property type="nucleotide sequence ID" value="NZ_BAAAUX010000011.1"/>
</dbReference>
<keyword evidence="4" id="KW-0143">Chaperone</keyword>
<comment type="similarity">
    <text evidence="2">Belongs to the EspG family.</text>
</comment>
<gene>
    <name evidence="5" type="ORF">GCM10010470_21390</name>
</gene>
<evidence type="ECO:0000313" key="6">
    <source>
        <dbReference type="Proteomes" id="UP001500979"/>
    </source>
</evidence>
<keyword evidence="3" id="KW-0963">Cytoplasm</keyword>
<dbReference type="Pfam" id="PF14011">
    <property type="entry name" value="ESX-1_EspG"/>
    <property type="match status" value="1"/>
</dbReference>
<evidence type="ECO:0000256" key="1">
    <source>
        <dbReference type="ARBA" id="ARBA00004496"/>
    </source>
</evidence>
<organism evidence="5 6">
    <name type="scientific">Saccharopolyspora taberi</name>
    <dbReference type="NCBI Taxonomy" id="60895"/>
    <lineage>
        <taxon>Bacteria</taxon>
        <taxon>Bacillati</taxon>
        <taxon>Actinomycetota</taxon>
        <taxon>Actinomycetes</taxon>
        <taxon>Pseudonocardiales</taxon>
        <taxon>Pseudonocardiaceae</taxon>
        <taxon>Saccharopolyspora</taxon>
    </lineage>
</organism>
<evidence type="ECO:0000313" key="5">
    <source>
        <dbReference type="EMBL" id="GAA2786768.1"/>
    </source>
</evidence>
<dbReference type="Proteomes" id="UP001500979">
    <property type="component" value="Unassembled WGS sequence"/>
</dbReference>
<proteinExistence type="inferred from homology"/>
<evidence type="ECO:0000256" key="4">
    <source>
        <dbReference type="ARBA" id="ARBA00023186"/>
    </source>
</evidence>